<gene>
    <name evidence="2" type="ORF">GCM10007036_43770</name>
</gene>
<accession>A0A917IBI1</accession>
<evidence type="ECO:0000313" key="2">
    <source>
        <dbReference type="EMBL" id="GGH32129.1"/>
    </source>
</evidence>
<organism evidence="2 3">
    <name type="scientific">Alsobacter metallidurans</name>
    <dbReference type="NCBI Taxonomy" id="340221"/>
    <lineage>
        <taxon>Bacteria</taxon>
        <taxon>Pseudomonadati</taxon>
        <taxon>Pseudomonadota</taxon>
        <taxon>Alphaproteobacteria</taxon>
        <taxon>Hyphomicrobiales</taxon>
        <taxon>Alsobacteraceae</taxon>
        <taxon>Alsobacter</taxon>
    </lineage>
</organism>
<sequence length="131" mass="14038">MSRWDAAKSAERGSTPDRIRAGAFEPQARPAQPWRELPVTAVAPAAQKRFTPSAEAPVESVRLIAADLAPLARPADALIADLSRIEITLSRLGASPQESQSVDMGAEAVREVLRRMRLVITAADALVTGEQ</sequence>
<dbReference type="AlphaFoldDB" id="A0A917IBI1"/>
<dbReference type="RefSeq" id="WP_188519939.1">
    <property type="nucleotide sequence ID" value="NZ_BMES01000003.1"/>
</dbReference>
<dbReference type="EMBL" id="BMES01000003">
    <property type="protein sequence ID" value="GGH32129.1"/>
    <property type="molecule type" value="Genomic_DNA"/>
</dbReference>
<reference evidence="2" key="1">
    <citation type="journal article" date="2014" name="Int. J. Syst. Evol. Microbiol.">
        <title>Complete genome sequence of Corynebacterium casei LMG S-19264T (=DSM 44701T), isolated from a smear-ripened cheese.</title>
        <authorList>
            <consortium name="US DOE Joint Genome Institute (JGI-PGF)"/>
            <person name="Walter F."/>
            <person name="Albersmeier A."/>
            <person name="Kalinowski J."/>
            <person name="Ruckert C."/>
        </authorList>
    </citation>
    <scope>NUCLEOTIDE SEQUENCE</scope>
    <source>
        <strain evidence="2">CGMCC 1.12214</strain>
    </source>
</reference>
<evidence type="ECO:0000256" key="1">
    <source>
        <dbReference type="SAM" id="MobiDB-lite"/>
    </source>
</evidence>
<feature type="compositionally biased region" description="Basic and acidic residues" evidence="1">
    <location>
        <begin position="1"/>
        <end position="20"/>
    </location>
</feature>
<comment type="caution">
    <text evidence="2">The sequence shown here is derived from an EMBL/GenBank/DDBJ whole genome shotgun (WGS) entry which is preliminary data.</text>
</comment>
<protein>
    <submittedName>
        <fullName evidence="2">Uncharacterized protein</fullName>
    </submittedName>
</protein>
<keyword evidence="3" id="KW-1185">Reference proteome</keyword>
<evidence type="ECO:0000313" key="3">
    <source>
        <dbReference type="Proteomes" id="UP000603912"/>
    </source>
</evidence>
<reference evidence="2" key="2">
    <citation type="submission" date="2020-09" db="EMBL/GenBank/DDBJ databases">
        <authorList>
            <person name="Sun Q."/>
            <person name="Zhou Y."/>
        </authorList>
    </citation>
    <scope>NUCLEOTIDE SEQUENCE</scope>
    <source>
        <strain evidence="2">CGMCC 1.12214</strain>
    </source>
</reference>
<proteinExistence type="predicted"/>
<feature type="region of interest" description="Disordered" evidence="1">
    <location>
        <begin position="1"/>
        <end position="32"/>
    </location>
</feature>
<dbReference type="Proteomes" id="UP000603912">
    <property type="component" value="Unassembled WGS sequence"/>
</dbReference>
<name>A0A917IBI1_9HYPH</name>